<evidence type="ECO:0000256" key="8">
    <source>
        <dbReference type="ARBA" id="ARBA00022759"/>
    </source>
</evidence>
<evidence type="ECO:0000256" key="5">
    <source>
        <dbReference type="ARBA" id="ARBA00022454"/>
    </source>
</evidence>
<dbReference type="GO" id="GO:0007095">
    <property type="term" value="P:mitotic G2 DNA damage checkpoint signaling"/>
    <property type="evidence" value="ECO:0007669"/>
    <property type="project" value="TreeGrafter"/>
</dbReference>
<keyword evidence="15 16" id="KW-0469">Meiosis</keyword>
<comment type="subcellular location">
    <subcellularLocation>
        <location evidence="3">Chromosome</location>
    </subcellularLocation>
    <subcellularLocation>
        <location evidence="2">Nucleus</location>
    </subcellularLocation>
</comment>
<dbReference type="GO" id="GO:0008296">
    <property type="term" value="F:3'-5'-DNA exonuclease activity"/>
    <property type="evidence" value="ECO:0007669"/>
    <property type="project" value="InterPro"/>
</dbReference>
<keyword evidence="6 16" id="KW-0540">Nuclease</keyword>
<feature type="non-terminal residue" evidence="18">
    <location>
        <position position="468"/>
    </location>
</feature>
<accession>A0A397SZU1</accession>
<evidence type="ECO:0000256" key="2">
    <source>
        <dbReference type="ARBA" id="ARBA00004123"/>
    </source>
</evidence>
<feature type="domain" description="Mre11 DNA-binding" evidence="17">
    <location>
        <begin position="290"/>
        <end position="458"/>
    </location>
</feature>
<gene>
    <name evidence="18" type="ORF">C1645_693490</name>
</gene>
<dbReference type="OrthoDB" id="30417at2759"/>
<evidence type="ECO:0000256" key="15">
    <source>
        <dbReference type="ARBA" id="ARBA00023254"/>
    </source>
</evidence>
<evidence type="ECO:0000259" key="17">
    <source>
        <dbReference type="SMART" id="SM01347"/>
    </source>
</evidence>
<reference evidence="18 19" key="1">
    <citation type="submission" date="2018-06" db="EMBL/GenBank/DDBJ databases">
        <title>Comparative genomics reveals the genomic features of Rhizophagus irregularis, R. cerebriforme, R. diaphanum and Gigaspora rosea, and their symbiotic lifestyle signature.</title>
        <authorList>
            <person name="Morin E."/>
            <person name="San Clemente H."/>
            <person name="Chen E.C.H."/>
            <person name="De La Providencia I."/>
            <person name="Hainaut M."/>
            <person name="Kuo A."/>
            <person name="Kohler A."/>
            <person name="Murat C."/>
            <person name="Tang N."/>
            <person name="Roy S."/>
            <person name="Loubradou J."/>
            <person name="Henrissat B."/>
            <person name="Grigoriev I.V."/>
            <person name="Corradi N."/>
            <person name="Roux C."/>
            <person name="Martin F.M."/>
        </authorList>
    </citation>
    <scope>NUCLEOTIDE SEQUENCE [LARGE SCALE GENOMIC DNA]</scope>
    <source>
        <strain evidence="18 19">DAOM 227022</strain>
    </source>
</reference>
<dbReference type="GO" id="GO:0000014">
    <property type="term" value="F:single-stranded DNA endodeoxyribonuclease activity"/>
    <property type="evidence" value="ECO:0007669"/>
    <property type="project" value="TreeGrafter"/>
</dbReference>
<comment type="cofactor">
    <cofactor evidence="1">
        <name>Mn(2+)</name>
        <dbReference type="ChEBI" id="CHEBI:29035"/>
    </cofactor>
</comment>
<dbReference type="GO" id="GO:0042138">
    <property type="term" value="P:meiotic DNA double-strand break formation"/>
    <property type="evidence" value="ECO:0007669"/>
    <property type="project" value="TreeGrafter"/>
</dbReference>
<evidence type="ECO:0000256" key="7">
    <source>
        <dbReference type="ARBA" id="ARBA00022723"/>
    </source>
</evidence>
<keyword evidence="7" id="KW-0479">Metal-binding</keyword>
<dbReference type="GO" id="GO:0097552">
    <property type="term" value="P:mitochondrial double-strand break repair via homologous recombination"/>
    <property type="evidence" value="ECO:0007669"/>
    <property type="project" value="TreeGrafter"/>
</dbReference>
<keyword evidence="19" id="KW-1185">Reference proteome</keyword>
<dbReference type="GO" id="GO:0000724">
    <property type="term" value="P:double-strand break repair via homologous recombination"/>
    <property type="evidence" value="ECO:0007669"/>
    <property type="project" value="TreeGrafter"/>
</dbReference>
<dbReference type="InterPro" id="IPR041796">
    <property type="entry name" value="Mre11_N"/>
</dbReference>
<dbReference type="InterPro" id="IPR038487">
    <property type="entry name" value="Mre11_capping_dom"/>
</dbReference>
<dbReference type="CDD" id="cd00840">
    <property type="entry name" value="MPP_Mre11_N"/>
    <property type="match status" value="1"/>
</dbReference>
<dbReference type="Pfam" id="PF00149">
    <property type="entry name" value="Metallophos"/>
    <property type="match status" value="1"/>
</dbReference>
<comment type="similarity">
    <text evidence="4 16">Belongs to the MRE11/RAD32 family.</text>
</comment>
<dbReference type="InterPro" id="IPR029052">
    <property type="entry name" value="Metallo-depent_PP-like"/>
</dbReference>
<evidence type="ECO:0000313" key="19">
    <source>
        <dbReference type="Proteomes" id="UP000265703"/>
    </source>
</evidence>
<dbReference type="GO" id="GO:0031573">
    <property type="term" value="P:mitotic intra-S DNA damage checkpoint signaling"/>
    <property type="evidence" value="ECO:0007669"/>
    <property type="project" value="TreeGrafter"/>
</dbReference>
<dbReference type="Proteomes" id="UP000265703">
    <property type="component" value="Unassembled WGS sequence"/>
</dbReference>
<evidence type="ECO:0000256" key="4">
    <source>
        <dbReference type="ARBA" id="ARBA00009028"/>
    </source>
</evidence>
<protein>
    <submittedName>
        <fullName evidence="18">Metallo-dependent phosphatase-like protein</fullName>
    </submittedName>
</protein>
<dbReference type="AlphaFoldDB" id="A0A397SZU1"/>
<keyword evidence="11 16" id="KW-0269">Exonuclease</keyword>
<evidence type="ECO:0000256" key="16">
    <source>
        <dbReference type="RuleBase" id="RU003447"/>
    </source>
</evidence>
<dbReference type="GO" id="GO:0000723">
    <property type="term" value="P:telomere maintenance"/>
    <property type="evidence" value="ECO:0007669"/>
    <property type="project" value="TreeGrafter"/>
</dbReference>
<dbReference type="SUPFAM" id="SSF56300">
    <property type="entry name" value="Metallo-dependent phosphatases"/>
    <property type="match status" value="1"/>
</dbReference>
<evidence type="ECO:0000256" key="1">
    <source>
        <dbReference type="ARBA" id="ARBA00001936"/>
    </source>
</evidence>
<dbReference type="GO" id="GO:0030145">
    <property type="term" value="F:manganese ion binding"/>
    <property type="evidence" value="ECO:0007669"/>
    <property type="project" value="InterPro"/>
</dbReference>
<evidence type="ECO:0000256" key="10">
    <source>
        <dbReference type="ARBA" id="ARBA00022801"/>
    </source>
</evidence>
<evidence type="ECO:0000256" key="9">
    <source>
        <dbReference type="ARBA" id="ARBA00022763"/>
    </source>
</evidence>
<evidence type="ECO:0000256" key="12">
    <source>
        <dbReference type="ARBA" id="ARBA00023204"/>
    </source>
</evidence>
<dbReference type="Pfam" id="PF04152">
    <property type="entry name" value="Mre11_DNA_bind"/>
    <property type="match status" value="1"/>
</dbReference>
<dbReference type="GO" id="GO:0030870">
    <property type="term" value="C:Mre11 complex"/>
    <property type="evidence" value="ECO:0007669"/>
    <property type="project" value="InterPro"/>
</dbReference>
<keyword evidence="9 16" id="KW-0227">DNA damage</keyword>
<evidence type="ECO:0000256" key="11">
    <source>
        <dbReference type="ARBA" id="ARBA00022839"/>
    </source>
</evidence>
<keyword evidence="8 16" id="KW-0255">Endonuclease</keyword>
<evidence type="ECO:0000256" key="13">
    <source>
        <dbReference type="ARBA" id="ARBA00023211"/>
    </source>
</evidence>
<dbReference type="Gene3D" id="3.60.21.10">
    <property type="match status" value="1"/>
</dbReference>
<evidence type="ECO:0000256" key="6">
    <source>
        <dbReference type="ARBA" id="ARBA00022722"/>
    </source>
</evidence>
<keyword evidence="13 16" id="KW-0464">Manganese</keyword>
<keyword evidence="12 16" id="KW-0234">DNA repair</keyword>
<dbReference type="InterPro" id="IPR007281">
    <property type="entry name" value="Mre11_DNA-bd"/>
</dbReference>
<keyword evidence="14 16" id="KW-0539">Nucleus</keyword>
<comment type="caution">
    <text evidence="18">The sequence shown here is derived from an EMBL/GenBank/DDBJ whole genome shotgun (WGS) entry which is preliminary data.</text>
</comment>
<evidence type="ECO:0000256" key="14">
    <source>
        <dbReference type="ARBA" id="ARBA00023242"/>
    </source>
</evidence>
<dbReference type="Gene3D" id="3.30.110.110">
    <property type="entry name" value="Mre11, capping domain"/>
    <property type="match status" value="1"/>
</dbReference>
<dbReference type="PANTHER" id="PTHR10139">
    <property type="entry name" value="DOUBLE-STRAND BREAK REPAIR PROTEIN MRE11"/>
    <property type="match status" value="1"/>
</dbReference>
<dbReference type="STRING" id="658196.A0A397SZU1"/>
<dbReference type="GO" id="GO:0006303">
    <property type="term" value="P:double-strand break repair via nonhomologous end joining"/>
    <property type="evidence" value="ECO:0007669"/>
    <property type="project" value="TreeGrafter"/>
</dbReference>
<dbReference type="PANTHER" id="PTHR10139:SF1">
    <property type="entry name" value="DOUBLE-STRAND BREAK REPAIR PROTEIN MRE11"/>
    <property type="match status" value="1"/>
</dbReference>
<evidence type="ECO:0000313" key="18">
    <source>
        <dbReference type="EMBL" id="RIA90559.1"/>
    </source>
</evidence>
<dbReference type="GO" id="GO:0035861">
    <property type="term" value="C:site of double-strand break"/>
    <property type="evidence" value="ECO:0007669"/>
    <property type="project" value="TreeGrafter"/>
</dbReference>
<dbReference type="EMBL" id="QKYT01000177">
    <property type="protein sequence ID" value="RIA90559.1"/>
    <property type="molecule type" value="Genomic_DNA"/>
</dbReference>
<dbReference type="SMART" id="SM01347">
    <property type="entry name" value="Mre11_DNA_bind"/>
    <property type="match status" value="1"/>
</dbReference>
<keyword evidence="5" id="KW-0158">Chromosome</keyword>
<organism evidence="18 19">
    <name type="scientific">Glomus cerebriforme</name>
    <dbReference type="NCBI Taxonomy" id="658196"/>
    <lineage>
        <taxon>Eukaryota</taxon>
        <taxon>Fungi</taxon>
        <taxon>Fungi incertae sedis</taxon>
        <taxon>Mucoromycota</taxon>
        <taxon>Glomeromycotina</taxon>
        <taxon>Glomeromycetes</taxon>
        <taxon>Glomerales</taxon>
        <taxon>Glomeraceae</taxon>
        <taxon>Glomus</taxon>
    </lineage>
</organism>
<dbReference type="InterPro" id="IPR003701">
    <property type="entry name" value="Mre11"/>
</dbReference>
<proteinExistence type="inferred from homology"/>
<sequence>MASSTDDAISIMIATDMHLGYQEQDPTRGTDSFNTFKEILQHAKVNNVDMVLLGGDLFHENKPSLYTLNEAIKLLREFTVGDKQIDLKITSDQGKNFGRRVNYSDPNSNTALPVFSIHGNHDDPTGTKRVGPLDILSSSGLINYFGKINKVDDIEVYPISIEKGSTKLNIYGIGNVRDERLHRAFINNQVTWCKPDNINDYFNLMVIHQNRVPHGPKNYIPENLLPDFLDVVFWGHEHDCRILPEPNSQRTFDVIQPGSPVATSLCDGEAITKHVGILEIYDKPRNGKKYDIKPVLLSTVRQMVIDSIDIKKENDIIPGDDKALEKRLKLKVNEMIVHAQEQWNENNPSGKDFPLPLIRLNVEISREYNRIRTSLFEQEFKSRIANSDSNGQKIVTYHYREAERSQNQRFITPLDFGDEEISQKNATYFVIGQLAKTLKEKPSHFFPENGILNAIDLYVNKNDENAVR</sequence>
<keyword evidence="10 16" id="KW-0378">Hydrolase</keyword>
<dbReference type="NCBIfam" id="TIGR00583">
    <property type="entry name" value="mre11"/>
    <property type="match status" value="1"/>
</dbReference>
<name>A0A397SZU1_9GLOM</name>
<evidence type="ECO:0000256" key="3">
    <source>
        <dbReference type="ARBA" id="ARBA00004286"/>
    </source>
</evidence>
<dbReference type="InterPro" id="IPR004843">
    <property type="entry name" value="Calcineurin-like_PHP"/>
</dbReference>
<dbReference type="FunFam" id="3.60.21.10:FF:000011">
    <property type="entry name" value="Double-strand break repair protein"/>
    <property type="match status" value="1"/>
</dbReference>